<dbReference type="InterPro" id="IPR055114">
    <property type="entry name" value="Med14_RM6"/>
</dbReference>
<evidence type="ECO:0000256" key="6">
    <source>
        <dbReference type="ARBA" id="ARBA00023242"/>
    </source>
</evidence>
<feature type="domain" description="Mediator complex subunit MED14 N-terminal" evidence="8">
    <location>
        <begin position="24"/>
        <end position="213"/>
    </location>
</feature>
<dbReference type="Pfam" id="PF22984">
    <property type="entry name" value="RM6_Med14"/>
    <property type="match status" value="1"/>
</dbReference>
<evidence type="ECO:0000313" key="12">
    <source>
        <dbReference type="Proteomes" id="UP001608902"/>
    </source>
</evidence>
<dbReference type="GO" id="GO:0003712">
    <property type="term" value="F:transcription coregulator activity"/>
    <property type="evidence" value="ECO:0007669"/>
    <property type="project" value="UniProtKB-UniRule"/>
</dbReference>
<dbReference type="InterPro" id="IPR013947">
    <property type="entry name" value="Mediator_Med14"/>
</dbReference>
<proteinExistence type="inferred from homology"/>
<name>A0ABD6E6N5_9BILA</name>
<comment type="function">
    <text evidence="7">Component of the Mediator complex, a coactivator involved in the regulated transcription of nearly all RNA polymerase II-dependent genes. Mediator functions as a bridge to convey information from gene-specific regulatory proteins to the basal RNA polymerase II transcription machinery. Mediator is recruited to promoters by direct interactions with regulatory proteins and serves as a scaffold for the assembly of a functional preinitiation complex with RNA polymerase II and the general transcription factors.</text>
</comment>
<dbReference type="GO" id="GO:0016592">
    <property type="term" value="C:mediator complex"/>
    <property type="evidence" value="ECO:0007669"/>
    <property type="project" value="UniProtKB-UniRule"/>
</dbReference>
<dbReference type="InterPro" id="IPR056879">
    <property type="entry name" value="RM3_Med14"/>
</dbReference>
<accession>A0ABD6E6N5</accession>
<evidence type="ECO:0000313" key="11">
    <source>
        <dbReference type="EMBL" id="MFH4974821.1"/>
    </source>
</evidence>
<feature type="domain" description="Mediator of RNA polymerase II transcription subunit 14 RM3" evidence="10">
    <location>
        <begin position="371"/>
        <end position="481"/>
    </location>
</feature>
<comment type="caution">
    <text evidence="11">The sequence shown here is derived from an EMBL/GenBank/DDBJ whole genome shotgun (WGS) entry which is preliminary data.</text>
</comment>
<reference evidence="11 12" key="1">
    <citation type="submission" date="2024-08" db="EMBL/GenBank/DDBJ databases">
        <title>Gnathostoma spinigerum genome.</title>
        <authorList>
            <person name="Gonzalez-Bertolin B."/>
            <person name="Monzon S."/>
            <person name="Zaballos A."/>
            <person name="Jimenez P."/>
            <person name="Dekumyoy P."/>
            <person name="Varona S."/>
            <person name="Cuesta I."/>
            <person name="Sumanam S."/>
            <person name="Adisakwattana P."/>
            <person name="Gasser R.B."/>
            <person name="Hernandez-Gonzalez A."/>
            <person name="Young N.D."/>
            <person name="Perteguer M.J."/>
        </authorList>
    </citation>
    <scope>NUCLEOTIDE SEQUENCE [LARGE SCALE GENOMIC DNA]</scope>
    <source>
        <strain evidence="11">AL3</strain>
        <tissue evidence="11">Liver</tissue>
    </source>
</reference>
<dbReference type="EMBL" id="JBGFUD010000580">
    <property type="protein sequence ID" value="MFH4974821.1"/>
    <property type="molecule type" value="Genomic_DNA"/>
</dbReference>
<dbReference type="AlphaFoldDB" id="A0ABD6E6N5"/>
<comment type="similarity">
    <text evidence="2 7">Belongs to the Mediator complex subunit 14 family.</text>
</comment>
<evidence type="ECO:0000259" key="10">
    <source>
        <dbReference type="Pfam" id="PF25065"/>
    </source>
</evidence>
<comment type="subunit">
    <text evidence="7">Component of the Mediator complex.</text>
</comment>
<evidence type="ECO:0000256" key="3">
    <source>
        <dbReference type="ARBA" id="ARBA00023015"/>
    </source>
</evidence>
<keyword evidence="12" id="KW-1185">Reference proteome</keyword>
<protein>
    <recommendedName>
        <fullName evidence="7">Mediator of RNA polymerase II transcription subunit 14</fullName>
    </recommendedName>
    <alternativeName>
        <fullName evidence="7">Mediator complex subunit 14</fullName>
    </alternativeName>
</protein>
<evidence type="ECO:0000256" key="2">
    <source>
        <dbReference type="ARBA" id="ARBA00007813"/>
    </source>
</evidence>
<evidence type="ECO:0000256" key="4">
    <source>
        <dbReference type="ARBA" id="ARBA00023159"/>
    </source>
</evidence>
<dbReference type="Pfam" id="PF25065">
    <property type="entry name" value="RM3_Med14"/>
    <property type="match status" value="1"/>
</dbReference>
<evidence type="ECO:0000256" key="1">
    <source>
        <dbReference type="ARBA" id="ARBA00004123"/>
    </source>
</evidence>
<gene>
    <name evidence="11" type="ORF">AB6A40_001530</name>
</gene>
<dbReference type="PANTHER" id="PTHR12809:SF2">
    <property type="entry name" value="MEDIATOR OF RNA POLYMERASE II TRANSCRIPTION SUBUNIT 14"/>
    <property type="match status" value="1"/>
</dbReference>
<keyword evidence="5 7" id="KW-0804">Transcription</keyword>
<dbReference type="Pfam" id="PF08638">
    <property type="entry name" value="Med14"/>
    <property type="match status" value="1"/>
</dbReference>
<dbReference type="InterPro" id="IPR055122">
    <property type="entry name" value="Med14_N"/>
</dbReference>
<evidence type="ECO:0000256" key="7">
    <source>
        <dbReference type="RuleBase" id="RU365082"/>
    </source>
</evidence>
<keyword evidence="6 7" id="KW-0539">Nucleus</keyword>
<keyword evidence="3 7" id="KW-0805">Transcription regulation</keyword>
<evidence type="ECO:0000256" key="5">
    <source>
        <dbReference type="ARBA" id="ARBA00023163"/>
    </source>
</evidence>
<comment type="subcellular location">
    <subcellularLocation>
        <location evidence="1 7">Nucleus</location>
    </subcellularLocation>
</comment>
<evidence type="ECO:0000259" key="8">
    <source>
        <dbReference type="Pfam" id="PF08638"/>
    </source>
</evidence>
<keyword evidence="4 7" id="KW-0010">Activator</keyword>
<feature type="domain" description="Mediator of RNA polymerase II transcription subunit 14 RM6" evidence="9">
    <location>
        <begin position="751"/>
        <end position="837"/>
    </location>
</feature>
<dbReference type="PANTHER" id="PTHR12809">
    <property type="entry name" value="MEDIATOR COMPLEX SUBUNIT"/>
    <property type="match status" value="1"/>
</dbReference>
<evidence type="ECO:0000259" key="9">
    <source>
        <dbReference type="Pfam" id="PF22984"/>
    </source>
</evidence>
<organism evidence="11 12">
    <name type="scientific">Gnathostoma spinigerum</name>
    <dbReference type="NCBI Taxonomy" id="75299"/>
    <lineage>
        <taxon>Eukaryota</taxon>
        <taxon>Metazoa</taxon>
        <taxon>Ecdysozoa</taxon>
        <taxon>Nematoda</taxon>
        <taxon>Chromadorea</taxon>
        <taxon>Rhabditida</taxon>
        <taxon>Spirurina</taxon>
        <taxon>Gnathostomatomorpha</taxon>
        <taxon>Gnathostomatoidea</taxon>
        <taxon>Gnathostomatidae</taxon>
        <taxon>Gnathostoma</taxon>
    </lineage>
</organism>
<dbReference type="Proteomes" id="UP001608902">
    <property type="component" value="Unassembled WGS sequence"/>
</dbReference>
<sequence length="1198" mass="136403">MEDEEEYMKPMLPTVPEKCGPPVIELGRLIEFAVQQILHEMTVLSELLPKKLDADRKISIVQFAHGTRTLFIKLLSVVKWVKSSKKFESCSSICYFLDQQAQYFVDTADRLVQLSREELVHARLPAFQVPSAVDVLTLGTYPRLPLCIKSRFIPEPPITNREQACILARLNQVIQSRLSSVAARFSPRIKQIIIKNGILTLTVPGEFDISLTLLGQRPTTKWTLLNINILVEDYEIGFGTKLVHPLQVNMLHNVLQLRMDKHPDPLLDAYRMLHSFAQSLQLDVLYCQATQLISGKMCEYASIDRYDRSEGVLSISYWTRRNQFNRLLSQYRFTIFSDSENSHVGLRTRHYPVAKHLPQLDDRTGRLSISRLLSETVEVRCRERLIRVKERFEYLKPHAKVKLTGKATPTLTWPLLGQDSHEDEMLVLSVNSFSGRILAIIRALGRPQELCDVEKLLDESSSSETLTKLTRRLRILLMMERYRKAVAPLPVRIENEKAIATHLTNVQSISPDRICLQFIKEDLFHLIVSFTPSDERGVDIDIHLLSTVEGKGNMVQLHPSQMLSSASLSDFTVDVKNEKPLQKKRLRWLGSTKALTSAVSTIDDRLAFMRICEELDRRGVKYRSLAVEPTVGGLLLHITDFSGAIPSGSPDFFSSMVNCCLRLDTRTRVIWPFECTLVNTPLISDFYENSGTELDISSRTKTTVIEIHGSSGYTSPNTSESVSLHMLDRLVIFSHMYDPVKSFAPAYYKYFHKYCNIVAFTYHKLVLAYGAKRDQLMILSWRNQKTNNPKPFFYLTFGMGPDREIANRKSFNVLPPKSILWNPHILLQPRLQERFNRKRSLIDLVQYLIDTISPLSALHGFARLRLYSLRSFSQIIGIESSFPVALESTLVIMNEYTVRLIYGPVELEFLLLGNSRVGVRDCTRGSMSACHLSAFCNRFISAEFRQIQEERSSGGLSWMFSPSASNSVPPCQMGQSPASRLVASPMSHASLSVPPADRGGSPFRISSSDHPTRSPIMLDHIALQKMTSVDEYDICPLNEYLFALTYLYRLGPCLEAYRREHRGSNTVIQFRRLISNNDSVRISIVGAASPALNHEPFLVNMNIYLDINSMNLKMKLDFEGDDIPMNENTRIAECYFEQCVARLNNELAVVAFMNACRLTMPGAFAAVTQIMSAQMVRIQFVKNFEILYNFLHAYIHVI</sequence>